<sequence length="327" mass="35495">MTATFRTSALAALVLACGLTSPVQADGLAEPVIIEELIVPETGWSRIGYGRLIVNDLIGDGEDRWRTGSVASSRLYMRGGERAWRGQAPAQFGELWELRFLGQVISPSNLTNPAADDRRQAGALSLGLHTHVARQEWEISLGGDLVVIGPQTNLDDLQDGLHDIFDGPAVSDAARDGQIGNKIRATAVGEVGRNIALSARSTLRPFAEARLGDETLLRAGFDLMVGQTGTDELWLRDPVTGHRYRGMYENRGLGFVVGGDVAYVDSSVYLPDGGSVELEPSRARLRAGVHWQGESDAVFFGLTYLSEEFKGQDEGQLVGAIRWKWAF</sequence>
<proteinExistence type="predicted"/>
<dbReference type="InterPro" id="IPR037107">
    <property type="entry name" value="Put_OMP_sf"/>
</dbReference>
<name>A0A0P1GPJ6_9RHOB</name>
<dbReference type="STRING" id="928856.SAMN04488049_11533"/>
<organism evidence="2 3">
    <name type="scientific">Tritonibacter multivorans</name>
    <dbReference type="NCBI Taxonomy" id="928856"/>
    <lineage>
        <taxon>Bacteria</taxon>
        <taxon>Pseudomonadati</taxon>
        <taxon>Pseudomonadota</taxon>
        <taxon>Alphaproteobacteria</taxon>
        <taxon>Rhodobacterales</taxon>
        <taxon>Paracoccaceae</taxon>
        <taxon>Tritonibacter</taxon>
    </lineage>
</organism>
<dbReference type="EMBL" id="CYSD01000018">
    <property type="protein sequence ID" value="CUH77164.1"/>
    <property type="molecule type" value="Genomic_DNA"/>
</dbReference>
<dbReference type="PROSITE" id="PS51257">
    <property type="entry name" value="PROKAR_LIPOPROTEIN"/>
    <property type="match status" value="1"/>
</dbReference>
<reference evidence="2 3" key="1">
    <citation type="submission" date="2015-09" db="EMBL/GenBank/DDBJ databases">
        <authorList>
            <consortium name="Swine Surveillance"/>
        </authorList>
    </citation>
    <scope>NUCLEOTIDE SEQUENCE [LARGE SCALE GENOMIC DNA]</scope>
    <source>
        <strain evidence="2 3">CECT 7557</strain>
    </source>
</reference>
<keyword evidence="3" id="KW-1185">Reference proteome</keyword>
<feature type="signal peptide" evidence="1">
    <location>
        <begin position="1"/>
        <end position="25"/>
    </location>
</feature>
<dbReference type="InterPro" id="IPR018707">
    <property type="entry name" value="LpxR"/>
</dbReference>
<keyword evidence="1" id="KW-0732">Signal</keyword>
<dbReference type="Gene3D" id="2.40.128.140">
    <property type="entry name" value="Outer membrane protein"/>
    <property type="match status" value="1"/>
</dbReference>
<feature type="chain" id="PRO_5006063641" description="Lipid A deacylase LpxR family protein" evidence="1">
    <location>
        <begin position="26"/>
        <end position="327"/>
    </location>
</feature>
<evidence type="ECO:0000313" key="3">
    <source>
        <dbReference type="Proteomes" id="UP000052022"/>
    </source>
</evidence>
<evidence type="ECO:0000313" key="2">
    <source>
        <dbReference type="EMBL" id="CUH77164.1"/>
    </source>
</evidence>
<dbReference type="OrthoDB" id="7721289at2"/>
<dbReference type="RefSeq" id="WP_058289349.1">
    <property type="nucleotide sequence ID" value="NZ_CYSD01000018.1"/>
</dbReference>
<protein>
    <recommendedName>
        <fullName evidence="4">Lipid A deacylase LpxR family protein</fullName>
    </recommendedName>
</protein>
<evidence type="ECO:0008006" key="4">
    <source>
        <dbReference type="Google" id="ProtNLM"/>
    </source>
</evidence>
<dbReference type="Pfam" id="PF09982">
    <property type="entry name" value="LpxR"/>
    <property type="match status" value="1"/>
</dbReference>
<dbReference type="Proteomes" id="UP000052022">
    <property type="component" value="Unassembled WGS sequence"/>
</dbReference>
<gene>
    <name evidence="2" type="ORF">TRM7557_01239</name>
</gene>
<dbReference type="AlphaFoldDB" id="A0A0P1GPJ6"/>
<accession>A0A0P1GPJ6</accession>
<evidence type="ECO:0000256" key="1">
    <source>
        <dbReference type="SAM" id="SignalP"/>
    </source>
</evidence>